<protein>
    <submittedName>
        <fullName evidence="4">Uncharacterized protein</fullName>
    </submittedName>
</protein>
<evidence type="ECO:0000313" key="5">
    <source>
        <dbReference type="Proteomes" id="UP000013827"/>
    </source>
</evidence>
<dbReference type="HOGENOM" id="CLU_1450208_0_0_1"/>
<dbReference type="OMA" id="KMRLFAR"/>
<dbReference type="GO" id="GO:0005634">
    <property type="term" value="C:nucleus"/>
    <property type="evidence" value="ECO:0007669"/>
    <property type="project" value="TreeGrafter"/>
</dbReference>
<dbReference type="eggNOG" id="ENOG502SC7W">
    <property type="taxonomic scope" value="Eukaryota"/>
</dbReference>
<feature type="compositionally biased region" description="Polar residues" evidence="3">
    <location>
        <begin position="78"/>
        <end position="94"/>
    </location>
</feature>
<evidence type="ECO:0000256" key="2">
    <source>
        <dbReference type="ARBA" id="ARBA00022737"/>
    </source>
</evidence>
<evidence type="ECO:0000256" key="3">
    <source>
        <dbReference type="SAM" id="MobiDB-lite"/>
    </source>
</evidence>
<dbReference type="AlphaFoldDB" id="A0A0D3I5Y5"/>
<feature type="region of interest" description="Disordered" evidence="3">
    <location>
        <begin position="34"/>
        <end position="108"/>
    </location>
</feature>
<dbReference type="KEGG" id="ehx:EMIHUDRAFT_460090"/>
<feature type="compositionally biased region" description="Basic and acidic residues" evidence="3">
    <location>
        <begin position="34"/>
        <end position="44"/>
    </location>
</feature>
<organism evidence="4 5">
    <name type="scientific">Emiliania huxleyi (strain CCMP1516)</name>
    <dbReference type="NCBI Taxonomy" id="280463"/>
    <lineage>
        <taxon>Eukaryota</taxon>
        <taxon>Haptista</taxon>
        <taxon>Haptophyta</taxon>
        <taxon>Prymnesiophyceae</taxon>
        <taxon>Isochrysidales</taxon>
        <taxon>Noelaerhabdaceae</taxon>
        <taxon>Emiliania</taxon>
    </lineage>
</organism>
<keyword evidence="2" id="KW-0677">Repeat</keyword>
<dbReference type="RefSeq" id="XP_005759099.1">
    <property type="nucleotide sequence ID" value="XM_005759042.1"/>
</dbReference>
<dbReference type="PANTHER" id="PTHR14773">
    <property type="entry name" value="WD REPEAT-CONTAINING PROTEIN 76"/>
    <property type="match status" value="1"/>
</dbReference>
<dbReference type="GO" id="GO:0003677">
    <property type="term" value="F:DNA binding"/>
    <property type="evidence" value="ECO:0007669"/>
    <property type="project" value="TreeGrafter"/>
</dbReference>
<proteinExistence type="predicted"/>
<sequence>MTTDLSDYEKERLANIARNQKVLESLGLVRRDAELHESIRSKEAPKKKRKADPESADAVRAAVRRSARLAGAPASRQGLLSPSAGDSSTAGKSSSADHSEAQADYERWSGKQARATIVGTASYAHTLMRAIERACGQHAVAKMKLFATILALEGYVGLAEDASAAYERLRERLGAPCEVREGEEAES</sequence>
<reference evidence="4" key="2">
    <citation type="submission" date="2024-10" db="UniProtKB">
        <authorList>
            <consortium name="EnsemblProtists"/>
        </authorList>
    </citation>
    <scope>IDENTIFICATION</scope>
</reference>
<dbReference type="GO" id="GO:2000001">
    <property type="term" value="P:regulation of DNA damage checkpoint"/>
    <property type="evidence" value="ECO:0007669"/>
    <property type="project" value="TreeGrafter"/>
</dbReference>
<keyword evidence="1" id="KW-0853">WD repeat</keyword>
<dbReference type="Proteomes" id="UP000013827">
    <property type="component" value="Unassembled WGS sequence"/>
</dbReference>
<dbReference type="InterPro" id="IPR050853">
    <property type="entry name" value="WD_repeat_DNA-damage-binding"/>
</dbReference>
<dbReference type="GeneID" id="17252820"/>
<evidence type="ECO:0000256" key="1">
    <source>
        <dbReference type="ARBA" id="ARBA00022574"/>
    </source>
</evidence>
<evidence type="ECO:0000313" key="4">
    <source>
        <dbReference type="EnsemblProtists" id="EOD06670"/>
    </source>
</evidence>
<dbReference type="PANTHER" id="PTHR14773:SF0">
    <property type="entry name" value="WD REPEAT-CONTAINING PROTEIN 76"/>
    <property type="match status" value="1"/>
</dbReference>
<reference evidence="5" key="1">
    <citation type="journal article" date="2013" name="Nature">
        <title>Pan genome of the phytoplankton Emiliania underpins its global distribution.</title>
        <authorList>
            <person name="Read B.A."/>
            <person name="Kegel J."/>
            <person name="Klute M.J."/>
            <person name="Kuo A."/>
            <person name="Lefebvre S.C."/>
            <person name="Maumus F."/>
            <person name="Mayer C."/>
            <person name="Miller J."/>
            <person name="Monier A."/>
            <person name="Salamov A."/>
            <person name="Young J."/>
            <person name="Aguilar M."/>
            <person name="Claverie J.M."/>
            <person name="Frickenhaus S."/>
            <person name="Gonzalez K."/>
            <person name="Herman E.K."/>
            <person name="Lin Y.C."/>
            <person name="Napier J."/>
            <person name="Ogata H."/>
            <person name="Sarno A.F."/>
            <person name="Shmutz J."/>
            <person name="Schroeder D."/>
            <person name="de Vargas C."/>
            <person name="Verret F."/>
            <person name="von Dassow P."/>
            <person name="Valentin K."/>
            <person name="Van de Peer Y."/>
            <person name="Wheeler G."/>
            <person name="Dacks J.B."/>
            <person name="Delwiche C.F."/>
            <person name="Dyhrman S.T."/>
            <person name="Glockner G."/>
            <person name="John U."/>
            <person name="Richards T."/>
            <person name="Worden A.Z."/>
            <person name="Zhang X."/>
            <person name="Grigoriev I.V."/>
            <person name="Allen A.E."/>
            <person name="Bidle K."/>
            <person name="Borodovsky M."/>
            <person name="Bowler C."/>
            <person name="Brownlee C."/>
            <person name="Cock J.M."/>
            <person name="Elias M."/>
            <person name="Gladyshev V.N."/>
            <person name="Groth M."/>
            <person name="Guda C."/>
            <person name="Hadaegh A."/>
            <person name="Iglesias-Rodriguez M.D."/>
            <person name="Jenkins J."/>
            <person name="Jones B.M."/>
            <person name="Lawson T."/>
            <person name="Leese F."/>
            <person name="Lindquist E."/>
            <person name="Lobanov A."/>
            <person name="Lomsadze A."/>
            <person name="Malik S.B."/>
            <person name="Marsh M.E."/>
            <person name="Mackinder L."/>
            <person name="Mock T."/>
            <person name="Mueller-Roeber B."/>
            <person name="Pagarete A."/>
            <person name="Parker M."/>
            <person name="Probert I."/>
            <person name="Quesneville H."/>
            <person name="Raines C."/>
            <person name="Rensing S.A."/>
            <person name="Riano-Pachon D.M."/>
            <person name="Richier S."/>
            <person name="Rokitta S."/>
            <person name="Shiraiwa Y."/>
            <person name="Soanes D.M."/>
            <person name="van der Giezen M."/>
            <person name="Wahlund T.M."/>
            <person name="Williams B."/>
            <person name="Wilson W."/>
            <person name="Wolfe G."/>
            <person name="Wurch L.L."/>
        </authorList>
    </citation>
    <scope>NUCLEOTIDE SEQUENCE</scope>
</reference>
<feature type="compositionally biased region" description="Basic and acidic residues" evidence="3">
    <location>
        <begin position="95"/>
        <end position="108"/>
    </location>
</feature>
<dbReference type="EnsemblProtists" id="EOD06670">
    <property type="protein sequence ID" value="EOD06670"/>
    <property type="gene ID" value="EMIHUDRAFT_460090"/>
</dbReference>
<accession>A0A0D3I5Y5</accession>
<name>A0A0D3I5Y5_EMIH1</name>
<dbReference type="PaxDb" id="2903-EOD06670"/>
<keyword evidence="5" id="KW-1185">Reference proteome</keyword>